<sequence>MASACRKMDSQLMECVEEEKKDVSMTPAPMGVTSRRRRVKEESAVQKVYSTRRSVRLAEKNVEKLNVAENERYELFKKELLTKDAGEDEDMTLKEGPNDSDEVSGITGTDR</sequence>
<name>A0A8M8UWZ4_SESIN</name>
<dbReference type="AlphaFoldDB" id="A0A8M8UWZ4"/>
<feature type="region of interest" description="Disordered" evidence="1">
    <location>
        <begin position="84"/>
        <end position="111"/>
    </location>
</feature>
<dbReference type="Proteomes" id="UP000504604">
    <property type="component" value="Linkage group LG8"/>
</dbReference>
<evidence type="ECO:0000313" key="3">
    <source>
        <dbReference type="RefSeq" id="XP_020551453.1"/>
    </source>
</evidence>
<protein>
    <submittedName>
        <fullName evidence="3">Uncharacterized protein LOC105168625 isoform X2</fullName>
    </submittedName>
</protein>
<feature type="compositionally biased region" description="Basic and acidic residues" evidence="1">
    <location>
        <begin position="84"/>
        <end position="97"/>
    </location>
</feature>
<proteinExistence type="predicted"/>
<dbReference type="PANTHER" id="PTHR33621">
    <property type="entry name" value="ASPARTIC/GLUTAMIC ACID-RICH PROTEIN"/>
    <property type="match status" value="1"/>
</dbReference>
<reference evidence="3" key="1">
    <citation type="submission" date="2025-08" db="UniProtKB">
        <authorList>
            <consortium name="RefSeq"/>
        </authorList>
    </citation>
    <scope>IDENTIFICATION</scope>
</reference>
<evidence type="ECO:0000256" key="1">
    <source>
        <dbReference type="SAM" id="MobiDB-lite"/>
    </source>
</evidence>
<dbReference type="GeneID" id="105168625"/>
<organism evidence="2 3">
    <name type="scientific">Sesamum indicum</name>
    <name type="common">Oriental sesame</name>
    <name type="synonym">Sesamum orientale</name>
    <dbReference type="NCBI Taxonomy" id="4182"/>
    <lineage>
        <taxon>Eukaryota</taxon>
        <taxon>Viridiplantae</taxon>
        <taxon>Streptophyta</taxon>
        <taxon>Embryophyta</taxon>
        <taxon>Tracheophyta</taxon>
        <taxon>Spermatophyta</taxon>
        <taxon>Magnoliopsida</taxon>
        <taxon>eudicotyledons</taxon>
        <taxon>Gunneridae</taxon>
        <taxon>Pentapetalae</taxon>
        <taxon>asterids</taxon>
        <taxon>lamiids</taxon>
        <taxon>Lamiales</taxon>
        <taxon>Pedaliaceae</taxon>
        <taxon>Sesamum</taxon>
    </lineage>
</organism>
<dbReference type="RefSeq" id="XP_020551453.1">
    <property type="nucleotide sequence ID" value="XM_020695794.1"/>
</dbReference>
<dbReference type="PANTHER" id="PTHR33621:SF2">
    <property type="entry name" value="RIBOSOMAL L1 DOMAIN-CONTAINING PROTEIN"/>
    <property type="match status" value="1"/>
</dbReference>
<accession>A0A8M8UWZ4</accession>
<evidence type="ECO:0000313" key="2">
    <source>
        <dbReference type="Proteomes" id="UP000504604"/>
    </source>
</evidence>
<gene>
    <name evidence="3" type="primary">LOC105168625</name>
</gene>
<feature type="region of interest" description="Disordered" evidence="1">
    <location>
        <begin position="19"/>
        <end position="49"/>
    </location>
</feature>
<keyword evidence="2" id="KW-1185">Reference proteome</keyword>